<keyword evidence="6 9" id="KW-0378">Hydrolase</keyword>
<evidence type="ECO:0000256" key="3">
    <source>
        <dbReference type="ARBA" id="ARBA00022722"/>
    </source>
</evidence>
<evidence type="ECO:0000256" key="1">
    <source>
        <dbReference type="ARBA" id="ARBA00001946"/>
    </source>
</evidence>
<evidence type="ECO:0000256" key="2">
    <source>
        <dbReference type="ARBA" id="ARBA00009959"/>
    </source>
</evidence>
<dbReference type="EC" id="3.1.-.-" evidence="9"/>
<evidence type="ECO:0000256" key="5">
    <source>
        <dbReference type="ARBA" id="ARBA00022759"/>
    </source>
</evidence>
<accession>A0A7S9RIS2</accession>
<comment type="function">
    <text evidence="9">CRISPR (clustered regularly interspaced short palindromic repeat), is an adaptive immune system that provides protection against mobile genetic elements (viruses, transposable elements and conjugative plasmids). CRISPR clusters contain sequences complementary to antecedent mobile elements and target invading nucleic acids. CRISPR clusters are transcribed and processed into CRISPR RNA (crRNA). Functions as a ssRNA-specific endoribonuclease. Involved in the integration of spacer DNA into the CRISPR cassette.</text>
</comment>
<evidence type="ECO:0000313" key="12">
    <source>
        <dbReference type="Proteomes" id="UP000594404"/>
    </source>
</evidence>
<dbReference type="Gene3D" id="3.30.70.240">
    <property type="match status" value="1"/>
</dbReference>
<dbReference type="HAMAP" id="MF_01471">
    <property type="entry name" value="Cas2"/>
    <property type="match status" value="1"/>
</dbReference>
<comment type="cofactor">
    <cofactor evidence="1 9">
        <name>Mg(2+)</name>
        <dbReference type="ChEBI" id="CHEBI:18420"/>
    </cofactor>
</comment>
<dbReference type="InterPro" id="IPR019199">
    <property type="entry name" value="Virulence_VapD/CRISPR_Cas2"/>
</dbReference>
<evidence type="ECO:0000256" key="6">
    <source>
        <dbReference type="ARBA" id="ARBA00022801"/>
    </source>
</evidence>
<dbReference type="GO" id="GO:0051607">
    <property type="term" value="P:defense response to virus"/>
    <property type="evidence" value="ECO:0007669"/>
    <property type="project" value="UniProtKB-UniRule"/>
</dbReference>
<reference evidence="11 12" key="1">
    <citation type="journal article" date="2018" name="Emerg. Microbes Infect.">
        <title>Genomic analysis of oral Campylobacter concisus strains identified a potential bacterial molecular marker associated with active Crohn's disease.</title>
        <authorList>
            <person name="Liu F."/>
            <person name="Ma R."/>
            <person name="Tay C.Y.A."/>
            <person name="Octavia S."/>
            <person name="Lan R."/>
            <person name="Chung H.K.L."/>
            <person name="Riordan S.M."/>
            <person name="Grimm M.C."/>
            <person name="Leong R.W."/>
            <person name="Tanaka M.M."/>
            <person name="Connor S."/>
            <person name="Zhang L."/>
        </authorList>
    </citation>
    <scope>NUCLEOTIDE SEQUENCE [LARGE SCALE GENOMIC DNA]</scope>
    <source>
        <strain evidence="11 12">P1CDO3</strain>
    </source>
</reference>
<keyword evidence="3 9" id="KW-0540">Nuclease</keyword>
<sequence>MNIIICYDVRLTKRRNKLAALLESYGIRANYSVFELDIQERDFFSIKERISKIIDPKTDKVLFYRICKSCMAKSETLGEGKIFCPSDTYV</sequence>
<dbReference type="CDD" id="cd09725">
    <property type="entry name" value="Cas2_I_II_III"/>
    <property type="match status" value="1"/>
</dbReference>
<dbReference type="PANTHER" id="PTHR34405:SF3">
    <property type="entry name" value="CRISPR-ASSOCIATED ENDORIBONUCLEASE CAS2 3"/>
    <property type="match status" value="1"/>
</dbReference>
<proteinExistence type="inferred from homology"/>
<keyword evidence="5 9" id="KW-0255">Endonuclease</keyword>
<dbReference type="InterPro" id="IPR021127">
    <property type="entry name" value="CRISPR_associated_Cas2"/>
</dbReference>
<dbReference type="NCBIfam" id="TIGR01573">
    <property type="entry name" value="cas2"/>
    <property type="match status" value="1"/>
</dbReference>
<dbReference type="SUPFAM" id="SSF143430">
    <property type="entry name" value="TTP0101/SSO1404-like"/>
    <property type="match status" value="1"/>
</dbReference>
<evidence type="ECO:0000256" key="7">
    <source>
        <dbReference type="ARBA" id="ARBA00022842"/>
    </source>
</evidence>
<dbReference type="GO" id="GO:0004521">
    <property type="term" value="F:RNA endonuclease activity"/>
    <property type="evidence" value="ECO:0007669"/>
    <property type="project" value="UniProtKB-UniRule"/>
</dbReference>
<dbReference type="PIRSF" id="PIRSF032582">
    <property type="entry name" value="Cas2"/>
    <property type="match status" value="1"/>
</dbReference>
<dbReference type="RefSeq" id="WP_103636499.1">
    <property type="nucleotide sequence ID" value="NZ_CABPTW010000005.1"/>
</dbReference>
<evidence type="ECO:0000256" key="4">
    <source>
        <dbReference type="ARBA" id="ARBA00022723"/>
    </source>
</evidence>
<gene>
    <name evidence="9 11" type="primary">cas2</name>
    <name evidence="11" type="ORF">CVT01_08005</name>
</gene>
<evidence type="ECO:0000256" key="8">
    <source>
        <dbReference type="ARBA" id="ARBA00023118"/>
    </source>
</evidence>
<comment type="subunit">
    <text evidence="9">Homodimer, forms a heterotetramer with a Cas1 homodimer.</text>
</comment>
<dbReference type="GO" id="GO:0043571">
    <property type="term" value="P:maintenance of CRISPR repeat elements"/>
    <property type="evidence" value="ECO:0007669"/>
    <property type="project" value="UniProtKB-UniRule"/>
</dbReference>
<dbReference type="AlphaFoldDB" id="A0A7S9RIS2"/>
<name>A0A7S9RIS2_9BACT</name>
<keyword evidence="4 9" id="KW-0479">Metal-binding</keyword>
<evidence type="ECO:0000313" key="11">
    <source>
        <dbReference type="EMBL" id="QPH92448.1"/>
    </source>
</evidence>
<organism evidence="11 12">
    <name type="scientific">Campylobacter concisus</name>
    <dbReference type="NCBI Taxonomy" id="199"/>
    <lineage>
        <taxon>Bacteria</taxon>
        <taxon>Pseudomonadati</taxon>
        <taxon>Campylobacterota</taxon>
        <taxon>Epsilonproteobacteria</taxon>
        <taxon>Campylobacterales</taxon>
        <taxon>Campylobacteraceae</taxon>
        <taxon>Campylobacter</taxon>
    </lineage>
</organism>
<dbReference type="GO" id="GO:0016787">
    <property type="term" value="F:hydrolase activity"/>
    <property type="evidence" value="ECO:0007669"/>
    <property type="project" value="UniProtKB-KW"/>
</dbReference>
<dbReference type="Pfam" id="PF09827">
    <property type="entry name" value="CRISPR_Cas2"/>
    <property type="match status" value="1"/>
</dbReference>
<feature type="binding site" evidence="9">
    <location>
        <position position="8"/>
    </location>
    <ligand>
        <name>Mg(2+)</name>
        <dbReference type="ChEBI" id="CHEBI:18420"/>
        <note>catalytic</note>
    </ligand>
</feature>
<dbReference type="Proteomes" id="UP000594404">
    <property type="component" value="Chromosome"/>
</dbReference>
<comment type="similarity">
    <text evidence="2 9 10">Belongs to the CRISPR-associated endoribonuclease Cas2 protein family.</text>
</comment>
<dbReference type="EMBL" id="CP049266">
    <property type="protein sequence ID" value="QPH92448.1"/>
    <property type="molecule type" value="Genomic_DNA"/>
</dbReference>
<dbReference type="PANTHER" id="PTHR34405">
    <property type="entry name" value="CRISPR-ASSOCIATED ENDORIBONUCLEASE CAS2"/>
    <property type="match status" value="1"/>
</dbReference>
<dbReference type="GO" id="GO:0046872">
    <property type="term" value="F:metal ion binding"/>
    <property type="evidence" value="ECO:0007669"/>
    <property type="project" value="UniProtKB-UniRule"/>
</dbReference>
<keyword evidence="7 9" id="KW-0460">Magnesium</keyword>
<keyword evidence="8 9" id="KW-0051">Antiviral defense</keyword>
<evidence type="ECO:0000256" key="9">
    <source>
        <dbReference type="HAMAP-Rule" id="MF_01471"/>
    </source>
</evidence>
<evidence type="ECO:0000256" key="10">
    <source>
        <dbReference type="PIRNR" id="PIRNR032582"/>
    </source>
</evidence>
<protein>
    <recommendedName>
        <fullName evidence="9">CRISPR-associated endoribonuclease Cas2</fullName>
        <ecNumber evidence="9">3.1.-.-</ecNumber>
    </recommendedName>
</protein>